<comment type="similarity">
    <text evidence="1">Belongs to the FAD-binding monooxygenase family.</text>
</comment>
<keyword evidence="3" id="KW-0274">FAD</keyword>
<dbReference type="EMBL" id="JAPEUY010000003">
    <property type="protein sequence ID" value="KAJ4374979.1"/>
    <property type="molecule type" value="Genomic_DNA"/>
</dbReference>
<comment type="caution">
    <text evidence="5">The sequence shown here is derived from an EMBL/GenBank/DDBJ whole genome shotgun (WGS) entry which is preliminary data.</text>
</comment>
<dbReference type="Proteomes" id="UP001140560">
    <property type="component" value="Unassembled WGS sequence"/>
</dbReference>
<gene>
    <name evidence="5" type="ORF">N0V83_002058</name>
</gene>
<keyword evidence="2" id="KW-0285">Flavoprotein</keyword>
<evidence type="ECO:0000256" key="3">
    <source>
        <dbReference type="ARBA" id="ARBA00022827"/>
    </source>
</evidence>
<dbReference type="OrthoDB" id="74360at2759"/>
<accession>A0A9W9CQK4</accession>
<name>A0A9W9CQK4_9PLEO</name>
<evidence type="ECO:0000256" key="4">
    <source>
        <dbReference type="ARBA" id="ARBA00023002"/>
    </source>
</evidence>
<organism evidence="5 6">
    <name type="scientific">Neocucurbitaria cava</name>
    <dbReference type="NCBI Taxonomy" id="798079"/>
    <lineage>
        <taxon>Eukaryota</taxon>
        <taxon>Fungi</taxon>
        <taxon>Dikarya</taxon>
        <taxon>Ascomycota</taxon>
        <taxon>Pezizomycotina</taxon>
        <taxon>Dothideomycetes</taxon>
        <taxon>Pleosporomycetidae</taxon>
        <taxon>Pleosporales</taxon>
        <taxon>Pleosporineae</taxon>
        <taxon>Cucurbitariaceae</taxon>
        <taxon>Neocucurbitaria</taxon>
    </lineage>
</organism>
<reference evidence="5" key="1">
    <citation type="submission" date="2022-10" db="EMBL/GenBank/DDBJ databases">
        <title>Tapping the CABI collections for fungal endophytes: first genome assemblies for Collariella, Neodidymelliopsis, Ascochyta clinopodiicola, Didymella pomorum, Didymosphaeria variabile, Neocosmospora piperis and Neocucurbitaria cava.</title>
        <authorList>
            <person name="Hill R."/>
        </authorList>
    </citation>
    <scope>NUCLEOTIDE SEQUENCE</scope>
    <source>
        <strain evidence="5">IMI 356814</strain>
    </source>
</reference>
<keyword evidence="6" id="KW-1185">Reference proteome</keyword>
<evidence type="ECO:0000313" key="6">
    <source>
        <dbReference type="Proteomes" id="UP001140560"/>
    </source>
</evidence>
<evidence type="ECO:0000256" key="1">
    <source>
        <dbReference type="ARBA" id="ARBA00010139"/>
    </source>
</evidence>
<dbReference type="SUPFAM" id="SSF51905">
    <property type="entry name" value="FAD/NAD(P)-binding domain"/>
    <property type="match status" value="2"/>
</dbReference>
<protein>
    <submittedName>
        <fullName evidence="5">Uncharacterized protein</fullName>
    </submittedName>
</protein>
<dbReference type="InterPro" id="IPR020946">
    <property type="entry name" value="Flavin_mOase-like"/>
</dbReference>
<dbReference type="PANTHER" id="PTHR42877:SF1">
    <property type="entry name" value="FAD-BINDING MONOOXYGENASE STCW"/>
    <property type="match status" value="1"/>
</dbReference>
<dbReference type="InterPro" id="IPR051209">
    <property type="entry name" value="FAD-bind_Monooxygenase_sf"/>
</dbReference>
<dbReference type="GO" id="GO:0004499">
    <property type="term" value="F:N,N-dimethylaniline monooxygenase activity"/>
    <property type="evidence" value="ECO:0007669"/>
    <property type="project" value="InterPro"/>
</dbReference>
<evidence type="ECO:0000256" key="2">
    <source>
        <dbReference type="ARBA" id="ARBA00022630"/>
    </source>
</evidence>
<dbReference type="Gene3D" id="3.50.50.60">
    <property type="entry name" value="FAD/NAD(P)-binding domain"/>
    <property type="match status" value="3"/>
</dbReference>
<dbReference type="InterPro" id="IPR036188">
    <property type="entry name" value="FAD/NAD-bd_sf"/>
</dbReference>
<dbReference type="GO" id="GO:0050660">
    <property type="term" value="F:flavin adenine dinucleotide binding"/>
    <property type="evidence" value="ECO:0007669"/>
    <property type="project" value="InterPro"/>
</dbReference>
<evidence type="ECO:0000313" key="5">
    <source>
        <dbReference type="EMBL" id="KAJ4374979.1"/>
    </source>
</evidence>
<sequence length="506" mass="57186">MKSYASSAEIRSYLKAVTCHYEIDRYISLRSAVTRTVWSETESKWTVSVQNQGDFDCEILVNACGILNNVQYPRVKDLDLFQGPLLHTAAWDDNVDLSGKRVAIIGAGASAIQTLPAIAETVERCDVYIRTPSWISPPFGTDKPGNFTYTEEEKQRFRDDPDFSLSTRKAMETSFNNLYSASVKGSEEQVALRNALEKSMKALIRDPELHDKLIPKFEVGCRRVNPGERYLTALQLPNVHPVFEPIDSVTPEGVVCGGQLREVDAIITATGFDTSFRPRFPIIGRNGRDLRDLWRDDPVGYFGLAVSGFPNYLVFLGPNTPISNGSLMGTLEATVEYFIRLFKKFMHEKAVSFDIREEVQADFDAHTQDTMKQMVWTGPCRSWFKSEDGKVRALWPGSSLHYREVLESNRWEDFKWGYRGNRFAHWGLGRATVEFESEKTRDLAYYFEKHKPLPLEAYYLAAIGNDARVAIGDSFRKSGEGGEEGKVVLEDDDEDTLVNTPEVVGI</sequence>
<proteinExistence type="inferred from homology"/>
<dbReference type="AlphaFoldDB" id="A0A9W9CQK4"/>
<keyword evidence="4" id="KW-0560">Oxidoreductase</keyword>
<dbReference type="GO" id="GO:0050661">
    <property type="term" value="F:NADP binding"/>
    <property type="evidence" value="ECO:0007669"/>
    <property type="project" value="InterPro"/>
</dbReference>
<dbReference type="PANTHER" id="PTHR42877">
    <property type="entry name" value="L-ORNITHINE N(5)-MONOOXYGENASE-RELATED"/>
    <property type="match status" value="1"/>
</dbReference>
<dbReference type="Pfam" id="PF00743">
    <property type="entry name" value="FMO-like"/>
    <property type="match status" value="1"/>
</dbReference>